<evidence type="ECO:0000256" key="6">
    <source>
        <dbReference type="ARBA" id="ARBA00023136"/>
    </source>
</evidence>
<dbReference type="PANTHER" id="PTHR30026:SF20">
    <property type="entry name" value="OUTER MEMBRANE PROTEIN TOLC"/>
    <property type="match status" value="1"/>
</dbReference>
<accession>H8XNW4</accession>
<dbReference type="eggNOG" id="COG1538">
    <property type="taxonomic scope" value="Bacteria"/>
</dbReference>
<dbReference type="AlphaFoldDB" id="H8XNW4"/>
<dbReference type="GO" id="GO:0015562">
    <property type="term" value="F:efflux transmembrane transporter activity"/>
    <property type="evidence" value="ECO:0007669"/>
    <property type="project" value="InterPro"/>
</dbReference>
<evidence type="ECO:0000313" key="9">
    <source>
        <dbReference type="EMBL" id="CCG52231.1"/>
    </source>
</evidence>
<evidence type="ECO:0000256" key="2">
    <source>
        <dbReference type="ARBA" id="ARBA00007613"/>
    </source>
</evidence>
<sequence length="444" mass="49864">MKNKLIIALAFFTSVIQAQVKELTLKDALQYALENKTDAKKAKLDVENSSHQIAEVRAMALPQINLNGGLTYNPILQKSALPGDLLGAPGQVILVPFGQEWNSTAVASLSQNLFNQSVFTGLKAAKTTREFYQVNQQLTEEQLIEKVSSSYYQVYVYQQKLKNAESNLESTKKVKDIITGQYQNGLARKIDLDRISVKVSNLEAIKLQLINAVQLQENTLKFFIGMPMDQQIKLPINTMDVTALAFEQTTEVSKRTEMAVLRKQEELLGFKKKSFLAEYYPSLSLTANYGYQGLGAKMPWFVKPADGVYWTNFSSIGLNLNVPVFNGFSTRSRVRQAEVSLKKIQEDIKDTELALNYQFENAKTQINNSVINVSTQEQNMKLAKEVLDNTKNNYLNGLATLTELLDAENALTEAQNNFTTAQLEYKLAEIQIIKSKGELKNLLN</sequence>
<feature type="coiled-coil region" evidence="8">
    <location>
        <begin position="334"/>
        <end position="431"/>
    </location>
</feature>
<keyword evidence="4" id="KW-1134">Transmembrane beta strand</keyword>
<dbReference type="Pfam" id="PF02321">
    <property type="entry name" value="OEP"/>
    <property type="match status" value="2"/>
</dbReference>
<evidence type="ECO:0000256" key="1">
    <source>
        <dbReference type="ARBA" id="ARBA00004442"/>
    </source>
</evidence>
<evidence type="ECO:0000256" key="5">
    <source>
        <dbReference type="ARBA" id="ARBA00022692"/>
    </source>
</evidence>
<dbReference type="HOGENOM" id="CLU_012817_10_0_10"/>
<dbReference type="PANTHER" id="PTHR30026">
    <property type="entry name" value="OUTER MEMBRANE PROTEIN TOLC"/>
    <property type="match status" value="1"/>
</dbReference>
<evidence type="ECO:0000256" key="3">
    <source>
        <dbReference type="ARBA" id="ARBA00022448"/>
    </source>
</evidence>
<comment type="subcellular location">
    <subcellularLocation>
        <location evidence="1">Cell outer membrane</location>
    </subcellularLocation>
</comment>
<dbReference type="Gene3D" id="1.20.1600.10">
    <property type="entry name" value="Outer membrane efflux proteins (OEP)"/>
    <property type="match status" value="1"/>
</dbReference>
<dbReference type="GO" id="GO:0015288">
    <property type="term" value="F:porin activity"/>
    <property type="evidence" value="ECO:0007669"/>
    <property type="project" value="TreeGrafter"/>
</dbReference>
<keyword evidence="8" id="KW-0175">Coiled coil</keyword>
<gene>
    <name evidence="9" type="ordered locus">KQS_01180</name>
</gene>
<evidence type="ECO:0000256" key="4">
    <source>
        <dbReference type="ARBA" id="ARBA00022452"/>
    </source>
</evidence>
<reference evidence="9 10" key="1">
    <citation type="journal article" date="2012" name="J. Bacteriol.">
        <title>Complete Genome Sequence of Flavobacterium indicum GPSTA100-9T, Isolated from Warm Spring Water.</title>
        <authorList>
            <person name="Barbier P."/>
            <person name="Houel A."/>
            <person name="Loux V."/>
            <person name="Poulain J."/>
            <person name="Bernardet J.F."/>
            <person name="Touchon M."/>
            <person name="Duchaud E."/>
        </authorList>
    </citation>
    <scope>NUCLEOTIDE SEQUENCE [LARGE SCALE GENOMIC DNA]</scope>
    <source>
        <strain evidence="10">DSM 17447 / CIP 109464 / GPTSA100-9</strain>
    </source>
</reference>
<dbReference type="Proteomes" id="UP000007599">
    <property type="component" value="Chromosome I"/>
</dbReference>
<dbReference type="GO" id="GO:0009279">
    <property type="term" value="C:cell outer membrane"/>
    <property type="evidence" value="ECO:0007669"/>
    <property type="project" value="UniProtKB-SubCell"/>
</dbReference>
<name>H8XNW4_FLAIG</name>
<dbReference type="SUPFAM" id="SSF56954">
    <property type="entry name" value="Outer membrane efflux proteins (OEP)"/>
    <property type="match status" value="1"/>
</dbReference>
<dbReference type="PATRIC" id="fig|1094466.5.peg.229"/>
<comment type="similarity">
    <text evidence="2">Belongs to the outer membrane factor (OMF) (TC 1.B.17) family.</text>
</comment>
<protein>
    <submittedName>
        <fullName evidence="9">Probable outer membrane efflux protein</fullName>
    </submittedName>
</protein>
<dbReference type="InterPro" id="IPR003423">
    <property type="entry name" value="OMP_efflux"/>
</dbReference>
<dbReference type="KEGG" id="fin:KQS_01180"/>
<evidence type="ECO:0000256" key="8">
    <source>
        <dbReference type="SAM" id="Coils"/>
    </source>
</evidence>
<keyword evidence="5" id="KW-0812">Transmembrane</keyword>
<dbReference type="InterPro" id="IPR051906">
    <property type="entry name" value="TolC-like"/>
</dbReference>
<evidence type="ECO:0000313" key="10">
    <source>
        <dbReference type="Proteomes" id="UP000007599"/>
    </source>
</evidence>
<reference evidence="10" key="2">
    <citation type="submission" date="2012-03" db="EMBL/GenBank/DDBJ databases">
        <title>Complete genome sequence of Flavobacterium indicum GPTSA100-9T, isolated from warm spring water.</title>
        <authorList>
            <person name="Barbier P."/>
            <person name="Houel A."/>
            <person name="Loux V."/>
            <person name="Poulain J."/>
            <person name="Bernardet J.-F."/>
            <person name="Touchon M."/>
            <person name="Duchaud E."/>
        </authorList>
    </citation>
    <scope>NUCLEOTIDE SEQUENCE [LARGE SCALE GENOMIC DNA]</scope>
    <source>
        <strain evidence="10">DSM 17447 / CIP 109464 / GPTSA100-9</strain>
    </source>
</reference>
<keyword evidence="7" id="KW-0998">Cell outer membrane</keyword>
<dbReference type="RefSeq" id="WP_014387375.1">
    <property type="nucleotide sequence ID" value="NC_017025.1"/>
</dbReference>
<keyword evidence="6" id="KW-0472">Membrane</keyword>
<keyword evidence="10" id="KW-1185">Reference proteome</keyword>
<evidence type="ECO:0000256" key="7">
    <source>
        <dbReference type="ARBA" id="ARBA00023237"/>
    </source>
</evidence>
<organism evidence="9 10">
    <name type="scientific">Flavobacterium indicum (strain DSM 17447 / CIP 109464 / GPTSA100-9)</name>
    <dbReference type="NCBI Taxonomy" id="1094466"/>
    <lineage>
        <taxon>Bacteria</taxon>
        <taxon>Pseudomonadati</taxon>
        <taxon>Bacteroidota</taxon>
        <taxon>Flavobacteriia</taxon>
        <taxon>Flavobacteriales</taxon>
        <taxon>Flavobacteriaceae</taxon>
        <taxon>Flavobacterium</taxon>
    </lineage>
</organism>
<proteinExistence type="inferred from homology"/>
<dbReference type="GO" id="GO:1990281">
    <property type="term" value="C:efflux pump complex"/>
    <property type="evidence" value="ECO:0007669"/>
    <property type="project" value="TreeGrafter"/>
</dbReference>
<dbReference type="STRING" id="1094466.KQS_01180"/>
<dbReference type="EMBL" id="HE774682">
    <property type="protein sequence ID" value="CCG52231.1"/>
    <property type="molecule type" value="Genomic_DNA"/>
</dbReference>
<keyword evidence="3" id="KW-0813">Transport</keyword>
<dbReference type="OrthoDB" id="367883at2"/>